<reference evidence="4 5" key="1">
    <citation type="submission" date="2020-08" db="EMBL/GenBank/DDBJ databases">
        <title>Genomic Encyclopedia of Type Strains, Phase III (KMG-III): the genomes of soil and plant-associated and newly described type strains.</title>
        <authorList>
            <person name="Whitman W."/>
        </authorList>
    </citation>
    <scope>NUCLEOTIDE SEQUENCE [LARGE SCALE GENOMIC DNA]</scope>
    <source>
        <strain evidence="4 5">CECT 8654</strain>
    </source>
</reference>
<dbReference type="Pfam" id="PF00563">
    <property type="entry name" value="EAL"/>
    <property type="match status" value="1"/>
</dbReference>
<dbReference type="InterPro" id="IPR029787">
    <property type="entry name" value="Nucleotide_cyclase"/>
</dbReference>
<keyword evidence="1" id="KW-0812">Transmembrane</keyword>
<gene>
    <name evidence="4" type="ORF">FHR99_002481</name>
</gene>
<dbReference type="Proteomes" id="UP000537130">
    <property type="component" value="Unassembled WGS sequence"/>
</dbReference>
<dbReference type="EMBL" id="JACHWY010000003">
    <property type="protein sequence ID" value="MBB3048207.1"/>
    <property type="molecule type" value="Genomic_DNA"/>
</dbReference>
<keyword evidence="5" id="KW-1185">Reference proteome</keyword>
<dbReference type="InterPro" id="IPR001633">
    <property type="entry name" value="EAL_dom"/>
</dbReference>
<feature type="transmembrane region" description="Helical" evidence="1">
    <location>
        <begin position="35"/>
        <end position="53"/>
    </location>
</feature>
<evidence type="ECO:0000313" key="5">
    <source>
        <dbReference type="Proteomes" id="UP000537130"/>
    </source>
</evidence>
<dbReference type="PROSITE" id="PS50883">
    <property type="entry name" value="EAL"/>
    <property type="match status" value="1"/>
</dbReference>
<feature type="transmembrane region" description="Helical" evidence="1">
    <location>
        <begin position="181"/>
        <end position="200"/>
    </location>
</feature>
<accession>A0A7W4W7D1</accession>
<keyword evidence="1" id="KW-1133">Transmembrane helix</keyword>
<comment type="caution">
    <text evidence="4">The sequence shown here is derived from an EMBL/GenBank/DDBJ whole genome shotgun (WGS) entry which is preliminary data.</text>
</comment>
<feature type="domain" description="EAL" evidence="2">
    <location>
        <begin position="420"/>
        <end position="673"/>
    </location>
</feature>
<dbReference type="SUPFAM" id="SSF55073">
    <property type="entry name" value="Nucleotide cyclase"/>
    <property type="match status" value="1"/>
</dbReference>
<dbReference type="PANTHER" id="PTHR33121:SF79">
    <property type="entry name" value="CYCLIC DI-GMP PHOSPHODIESTERASE PDED-RELATED"/>
    <property type="match status" value="1"/>
</dbReference>
<feature type="transmembrane region" description="Helical" evidence="1">
    <location>
        <begin position="102"/>
        <end position="122"/>
    </location>
</feature>
<feature type="domain" description="GGDEF" evidence="3">
    <location>
        <begin position="275"/>
        <end position="411"/>
    </location>
</feature>
<dbReference type="InterPro" id="IPR050706">
    <property type="entry name" value="Cyclic-di-GMP_PDE-like"/>
</dbReference>
<dbReference type="AlphaFoldDB" id="A0A7W4W7D1"/>
<dbReference type="PANTHER" id="PTHR33121">
    <property type="entry name" value="CYCLIC DI-GMP PHOSPHODIESTERASE PDEF"/>
    <property type="match status" value="1"/>
</dbReference>
<organism evidence="4 5">
    <name type="scientific">Litorivivens lipolytica</name>
    <dbReference type="NCBI Taxonomy" id="1524264"/>
    <lineage>
        <taxon>Bacteria</taxon>
        <taxon>Pseudomonadati</taxon>
        <taxon>Pseudomonadota</taxon>
        <taxon>Gammaproteobacteria</taxon>
        <taxon>Litorivivens</taxon>
    </lineage>
</organism>
<sequence length="679" mass="75639">MSYFLTLMAFIALLSVALSAVNLGFQPRRQVNGAYLFLGLTTTLSLIATIAWYKSPGIEGAAVAAKWITLTSMAQVCAFVYLSWVLYPQTDQPKTMRPVSKMLAAVAFFMCVGVLVLPSYYFESRIAFQHETQLLFETVNIYQGTASKTGVIVSSVFFILYACCGWRIVHYGGSCPLPMTLAFSICLGLQLVYIGFRMLFDLGWLDEPLPVSVEKSALGLVLLCCAFLSFRQNLQERAVRMVGTQQSPVIDLNLPIEWEQDLGRNQVVAQLSGGRVYALVLVHVKDYGAFFSTYGKDLAEKIVTKTCESVISLFSLPAKHIRLDSSSVCIALEVDDLEDLSVLKNSWNEGQINKSIAQSLYIKSQRVDYSVNIGVIGPVEGRPIEEGLYLAETALLESIAQGRNRLVFYDAALANKIAYEKMLEKRLPSALLNNEFRLYYQPKVNRHGRCVGAEALLRWQQEEGRIIPPDVFIPIAERCGFMPELGIWVVNEAIAFIKTLDREDCNFPARIALNVCGLQLMDGDFVEYVEKALIEARIPASKLEFELTESALVTEAGRASSQLQYARDLGVSIAVDDFGTGYSSLSYLQSFPLDSLKVDKSFVDKMDTERGEKLVAGIVDIARALGMSVVVEGVETREQLNKLVDMNCHQFQGYLFSRPLTEQDFITWLSRNRPLSLVG</sequence>
<dbReference type="SMART" id="SM00052">
    <property type="entry name" value="EAL"/>
    <property type="match status" value="1"/>
</dbReference>
<dbReference type="InterPro" id="IPR000160">
    <property type="entry name" value="GGDEF_dom"/>
</dbReference>
<evidence type="ECO:0000256" key="1">
    <source>
        <dbReference type="SAM" id="Phobius"/>
    </source>
</evidence>
<feature type="transmembrane region" description="Helical" evidence="1">
    <location>
        <begin position="150"/>
        <end position="169"/>
    </location>
</feature>
<dbReference type="SUPFAM" id="SSF141868">
    <property type="entry name" value="EAL domain-like"/>
    <property type="match status" value="1"/>
</dbReference>
<evidence type="ECO:0000259" key="2">
    <source>
        <dbReference type="PROSITE" id="PS50883"/>
    </source>
</evidence>
<dbReference type="GO" id="GO:0071111">
    <property type="term" value="F:cyclic-guanylate-specific phosphodiesterase activity"/>
    <property type="evidence" value="ECO:0007669"/>
    <property type="project" value="InterPro"/>
</dbReference>
<keyword evidence="1" id="KW-0472">Membrane</keyword>
<evidence type="ECO:0000259" key="3">
    <source>
        <dbReference type="PROSITE" id="PS50887"/>
    </source>
</evidence>
<dbReference type="Gene3D" id="3.30.70.270">
    <property type="match status" value="1"/>
</dbReference>
<dbReference type="PROSITE" id="PS50887">
    <property type="entry name" value="GGDEF"/>
    <property type="match status" value="1"/>
</dbReference>
<dbReference type="Gene3D" id="3.20.20.450">
    <property type="entry name" value="EAL domain"/>
    <property type="match status" value="1"/>
</dbReference>
<evidence type="ECO:0000313" key="4">
    <source>
        <dbReference type="EMBL" id="MBB3048207.1"/>
    </source>
</evidence>
<feature type="transmembrane region" description="Helical" evidence="1">
    <location>
        <begin position="65"/>
        <end position="87"/>
    </location>
</feature>
<protein>
    <submittedName>
        <fullName evidence="4">EAL domain-containing protein (Putative c-di-GMP-specific phosphodiesterase class I)</fullName>
    </submittedName>
</protein>
<dbReference type="InterPro" id="IPR035919">
    <property type="entry name" value="EAL_sf"/>
</dbReference>
<dbReference type="InterPro" id="IPR043128">
    <property type="entry name" value="Rev_trsase/Diguanyl_cyclase"/>
</dbReference>
<proteinExistence type="predicted"/>
<name>A0A7W4W7D1_9GAMM</name>
<dbReference type="CDD" id="cd01948">
    <property type="entry name" value="EAL"/>
    <property type="match status" value="1"/>
</dbReference>
<dbReference type="RefSeq" id="WP_183411006.1">
    <property type="nucleotide sequence ID" value="NZ_JACHWY010000003.1"/>
</dbReference>